<dbReference type="InterPro" id="IPR006501">
    <property type="entry name" value="Pectinesterase_inhib_dom"/>
</dbReference>
<name>A0A9D4X6J7_PEA</name>
<comment type="similarity">
    <text evidence="3">Belongs to the PMEI family.</text>
</comment>
<dbReference type="FunFam" id="1.20.140.40:FF:000009">
    <property type="entry name" value="Invertase/pectin methylesterase inhibitor family protein"/>
    <property type="match status" value="1"/>
</dbReference>
<evidence type="ECO:0000259" key="4">
    <source>
        <dbReference type="SMART" id="SM00856"/>
    </source>
</evidence>
<protein>
    <recommendedName>
        <fullName evidence="4">Pectinesterase inhibitor domain-containing protein</fullName>
    </recommendedName>
</protein>
<evidence type="ECO:0000256" key="2">
    <source>
        <dbReference type="ARBA" id="ARBA00023157"/>
    </source>
</evidence>
<evidence type="ECO:0000256" key="1">
    <source>
        <dbReference type="ARBA" id="ARBA00022729"/>
    </source>
</evidence>
<organism evidence="5 6">
    <name type="scientific">Pisum sativum</name>
    <name type="common">Garden pea</name>
    <name type="synonym">Lathyrus oleraceus</name>
    <dbReference type="NCBI Taxonomy" id="3888"/>
    <lineage>
        <taxon>Eukaryota</taxon>
        <taxon>Viridiplantae</taxon>
        <taxon>Streptophyta</taxon>
        <taxon>Embryophyta</taxon>
        <taxon>Tracheophyta</taxon>
        <taxon>Spermatophyta</taxon>
        <taxon>Magnoliopsida</taxon>
        <taxon>eudicotyledons</taxon>
        <taxon>Gunneridae</taxon>
        <taxon>Pentapetalae</taxon>
        <taxon>rosids</taxon>
        <taxon>fabids</taxon>
        <taxon>Fabales</taxon>
        <taxon>Fabaceae</taxon>
        <taxon>Papilionoideae</taxon>
        <taxon>50 kb inversion clade</taxon>
        <taxon>NPAAA clade</taxon>
        <taxon>Hologalegina</taxon>
        <taxon>IRL clade</taxon>
        <taxon>Fabeae</taxon>
        <taxon>Lathyrus</taxon>
    </lineage>
</organism>
<gene>
    <name evidence="5" type="ORF">KIW84_040815</name>
</gene>
<dbReference type="Gene3D" id="1.20.140.40">
    <property type="entry name" value="Invertase/pectin methylesterase inhibitor family protein"/>
    <property type="match status" value="2"/>
</dbReference>
<accession>A0A9D4X6J7</accession>
<dbReference type="SMART" id="SM00856">
    <property type="entry name" value="PMEI"/>
    <property type="match status" value="1"/>
</dbReference>
<dbReference type="Gramene" id="Psat04G0081500-T1">
    <property type="protein sequence ID" value="KAI5415529.1"/>
    <property type="gene ID" value="KIW84_040815"/>
</dbReference>
<dbReference type="SUPFAM" id="SSF101148">
    <property type="entry name" value="Plant invertase/pectin methylesterase inhibitor"/>
    <property type="match status" value="2"/>
</dbReference>
<feature type="domain" description="Pectinesterase inhibitor" evidence="4">
    <location>
        <begin position="107"/>
        <end position="248"/>
    </location>
</feature>
<dbReference type="PANTHER" id="PTHR36710:SF13">
    <property type="entry name" value="PUTATIVE-RELATED"/>
    <property type="match status" value="1"/>
</dbReference>
<keyword evidence="2" id="KW-1015">Disulfide bond</keyword>
<dbReference type="InterPro" id="IPR035513">
    <property type="entry name" value="Invertase/methylesterase_inhib"/>
</dbReference>
<evidence type="ECO:0000313" key="6">
    <source>
        <dbReference type="Proteomes" id="UP001058974"/>
    </source>
</evidence>
<evidence type="ECO:0000313" key="5">
    <source>
        <dbReference type="EMBL" id="KAI5415529.1"/>
    </source>
</evidence>
<proteinExistence type="inferred from homology"/>
<dbReference type="InterPro" id="IPR052421">
    <property type="entry name" value="PCW_Enzyme_Inhibitor"/>
</dbReference>
<reference evidence="5 6" key="1">
    <citation type="journal article" date="2022" name="Nat. Genet.">
        <title>Improved pea reference genome and pan-genome highlight genomic features and evolutionary characteristics.</title>
        <authorList>
            <person name="Yang T."/>
            <person name="Liu R."/>
            <person name="Luo Y."/>
            <person name="Hu S."/>
            <person name="Wang D."/>
            <person name="Wang C."/>
            <person name="Pandey M.K."/>
            <person name="Ge S."/>
            <person name="Xu Q."/>
            <person name="Li N."/>
            <person name="Li G."/>
            <person name="Huang Y."/>
            <person name="Saxena R.K."/>
            <person name="Ji Y."/>
            <person name="Li M."/>
            <person name="Yan X."/>
            <person name="He Y."/>
            <person name="Liu Y."/>
            <person name="Wang X."/>
            <person name="Xiang C."/>
            <person name="Varshney R.K."/>
            <person name="Ding H."/>
            <person name="Gao S."/>
            <person name="Zong X."/>
        </authorList>
    </citation>
    <scope>NUCLEOTIDE SEQUENCE [LARGE SCALE GENOMIC DNA]</scope>
    <source>
        <strain evidence="5 6">cv. Zhongwan 6</strain>
    </source>
</reference>
<comment type="caution">
    <text evidence="5">The sequence shown here is derived from an EMBL/GenBank/DDBJ whole genome shotgun (WGS) entry which is preliminary data.</text>
</comment>
<evidence type="ECO:0000256" key="3">
    <source>
        <dbReference type="ARBA" id="ARBA00038471"/>
    </source>
</evidence>
<keyword evidence="6" id="KW-1185">Reference proteome</keyword>
<dbReference type="EMBL" id="JAMSHJ010000004">
    <property type="protein sequence ID" value="KAI5415529.1"/>
    <property type="molecule type" value="Genomic_DNA"/>
</dbReference>
<keyword evidence="1" id="KW-0732">Signal</keyword>
<dbReference type="NCBIfam" id="TIGR01614">
    <property type="entry name" value="PME_inhib"/>
    <property type="match status" value="2"/>
</dbReference>
<dbReference type="Proteomes" id="UP001058974">
    <property type="component" value="Chromosome 4"/>
</dbReference>
<dbReference type="Pfam" id="PF04043">
    <property type="entry name" value="PMEI"/>
    <property type="match status" value="1"/>
</dbReference>
<dbReference type="PANTHER" id="PTHR36710">
    <property type="entry name" value="PECTINESTERASE INHIBITOR-LIKE"/>
    <property type="match status" value="1"/>
</dbReference>
<sequence>MVNVIKSKANIAVNKINQLKGSIPPAQKVALKSCADKYNAILVADVPQATEALQKGDPKFAVDAANDAAIEANGCENGFSGKSPLTAENNVVRDASAITSAIFIDIINYHVVNQTCSKTRHYALWIQFLNADPKGSTLDVNGLALIMVNVIKSKANIAVNKINQLKGSIPPAQKVALKSCADKYNAILVADVSQATEALQKGDPKFAVDAANDAAIEANGCENDFSGKSPLTAENNVVRDASAITSAICRLLL</sequence>
<dbReference type="AlphaFoldDB" id="A0A9D4X6J7"/>
<dbReference type="InterPro" id="IPR034087">
    <property type="entry name" value="C/VIF1"/>
</dbReference>
<dbReference type="CDD" id="cd15796">
    <property type="entry name" value="CIF_like"/>
    <property type="match status" value="1"/>
</dbReference>
<dbReference type="GO" id="GO:0004857">
    <property type="term" value="F:enzyme inhibitor activity"/>
    <property type="evidence" value="ECO:0007669"/>
    <property type="project" value="InterPro"/>
</dbReference>